<dbReference type="SMART" id="SM00220">
    <property type="entry name" value="S_TKc"/>
    <property type="match status" value="1"/>
</dbReference>
<keyword evidence="7" id="KW-1185">Reference proteome</keyword>
<organism evidence="6 7">
    <name type="scientific">Piloderma croceum (strain F 1598)</name>
    <dbReference type="NCBI Taxonomy" id="765440"/>
    <lineage>
        <taxon>Eukaryota</taxon>
        <taxon>Fungi</taxon>
        <taxon>Dikarya</taxon>
        <taxon>Basidiomycota</taxon>
        <taxon>Agaricomycotina</taxon>
        <taxon>Agaricomycetes</taxon>
        <taxon>Agaricomycetidae</taxon>
        <taxon>Atheliales</taxon>
        <taxon>Atheliaceae</taxon>
        <taxon>Piloderma</taxon>
    </lineage>
</organism>
<reference evidence="6 7" key="1">
    <citation type="submission" date="2014-04" db="EMBL/GenBank/DDBJ databases">
        <authorList>
            <consortium name="DOE Joint Genome Institute"/>
            <person name="Kuo A."/>
            <person name="Tarkka M."/>
            <person name="Buscot F."/>
            <person name="Kohler A."/>
            <person name="Nagy L.G."/>
            <person name="Floudas D."/>
            <person name="Copeland A."/>
            <person name="Barry K.W."/>
            <person name="Cichocki N."/>
            <person name="Veneault-Fourrey C."/>
            <person name="LaButti K."/>
            <person name="Lindquist E.A."/>
            <person name="Lipzen A."/>
            <person name="Lundell T."/>
            <person name="Morin E."/>
            <person name="Murat C."/>
            <person name="Sun H."/>
            <person name="Tunlid A."/>
            <person name="Henrissat B."/>
            <person name="Grigoriev I.V."/>
            <person name="Hibbett D.S."/>
            <person name="Martin F."/>
            <person name="Nordberg H.P."/>
            <person name="Cantor M.N."/>
            <person name="Hua S.X."/>
        </authorList>
    </citation>
    <scope>NUCLEOTIDE SEQUENCE [LARGE SCALE GENOMIC DNA]</scope>
    <source>
        <strain evidence="6 7">F 1598</strain>
    </source>
</reference>
<keyword evidence="3 4" id="KW-0067">ATP-binding</keyword>
<dbReference type="PROSITE" id="PS00108">
    <property type="entry name" value="PROTEIN_KINASE_ST"/>
    <property type="match status" value="1"/>
</dbReference>
<evidence type="ECO:0000313" key="7">
    <source>
        <dbReference type="Proteomes" id="UP000054166"/>
    </source>
</evidence>
<name>A0A0C3BDU1_PILCF</name>
<dbReference type="EC" id="2.7.11.1" evidence="1"/>
<sequence length="592" mass="66125">MSLTTSVEEWRLRADVQVGEGTFGRVYKATRVSTDSHQIVALKKSRASLSLKSTLLNHERLLLQLLHDHPSIPKVIAYGRLKHFEYLAMEFLGMALNDVHSSLPAVNILVIADQMISALKHVHKNDLVHCDVKPGNILLHPTDSKCLYLVDYGLSRAIVSSTQTSSKDTPSYHVVGTLPYASLNMHYGIRPAPRDDIESLGYSLLHLAIGNLPWMYNVRHGTKKTQHDQVRIKKQLHSGAYLAPDGLSCIGKMIDHARSLKFNQLPNYELLSSQIRETSERAGLLDSSAVDWNIPADASFDDRSPCPVPNDPTFALRPGQIICCQINARTTLEGYSARAGDPSFWRDPSLSPDTWNTVIRPAIVLQVEIDKSTKLWTVKVICIGRGTLTSTDANMVSISSSPTNGSVTPSPAWPLSDSYCYAFPRPQKFFCYPGEVQPITSPWTLSTADVDLLRQKFDNEIFAQTLPSSESVHYYEPLFAKVTALVRDPKHGNAEGEPIEWGGRRAWFDERAALARRHREHERGGIELNAIDDPLDSYWEWDFERWENCQGELSSSVTAGVDDRAELTRLPPLPMIVDVEASNDVLFQASIT</sequence>
<evidence type="ECO:0000256" key="2">
    <source>
        <dbReference type="ARBA" id="ARBA00022741"/>
    </source>
</evidence>
<dbReference type="InParanoid" id="A0A0C3BDU1"/>
<feature type="binding site" evidence="4">
    <location>
        <position position="43"/>
    </location>
    <ligand>
        <name>ATP</name>
        <dbReference type="ChEBI" id="CHEBI:30616"/>
    </ligand>
</feature>
<accession>A0A0C3BDU1</accession>
<dbReference type="Gene3D" id="1.10.510.10">
    <property type="entry name" value="Transferase(Phosphotransferase) domain 1"/>
    <property type="match status" value="1"/>
</dbReference>
<dbReference type="PROSITE" id="PS50011">
    <property type="entry name" value="PROTEIN_KINASE_DOM"/>
    <property type="match status" value="1"/>
</dbReference>
<dbReference type="PROSITE" id="PS00107">
    <property type="entry name" value="PROTEIN_KINASE_ATP"/>
    <property type="match status" value="1"/>
</dbReference>
<reference evidence="7" key="2">
    <citation type="submission" date="2015-01" db="EMBL/GenBank/DDBJ databases">
        <title>Evolutionary Origins and Diversification of the Mycorrhizal Mutualists.</title>
        <authorList>
            <consortium name="DOE Joint Genome Institute"/>
            <consortium name="Mycorrhizal Genomics Consortium"/>
            <person name="Kohler A."/>
            <person name="Kuo A."/>
            <person name="Nagy L.G."/>
            <person name="Floudas D."/>
            <person name="Copeland A."/>
            <person name="Barry K.W."/>
            <person name="Cichocki N."/>
            <person name="Veneault-Fourrey C."/>
            <person name="LaButti K."/>
            <person name="Lindquist E.A."/>
            <person name="Lipzen A."/>
            <person name="Lundell T."/>
            <person name="Morin E."/>
            <person name="Murat C."/>
            <person name="Riley R."/>
            <person name="Ohm R."/>
            <person name="Sun H."/>
            <person name="Tunlid A."/>
            <person name="Henrissat B."/>
            <person name="Grigoriev I.V."/>
            <person name="Hibbett D.S."/>
            <person name="Martin F."/>
        </authorList>
    </citation>
    <scope>NUCLEOTIDE SEQUENCE [LARGE SCALE GENOMIC DNA]</scope>
    <source>
        <strain evidence="7">F 1598</strain>
    </source>
</reference>
<protein>
    <recommendedName>
        <fullName evidence="1">non-specific serine/threonine protein kinase</fullName>
        <ecNumber evidence="1">2.7.11.1</ecNumber>
    </recommendedName>
</protein>
<dbReference type="SUPFAM" id="SSF56112">
    <property type="entry name" value="Protein kinase-like (PK-like)"/>
    <property type="match status" value="1"/>
</dbReference>
<dbReference type="AlphaFoldDB" id="A0A0C3BDU1"/>
<dbReference type="HOGENOM" id="CLU_026874_0_0_1"/>
<gene>
    <name evidence="6" type="ORF">PILCRDRAFT_384823</name>
</gene>
<evidence type="ECO:0000256" key="3">
    <source>
        <dbReference type="ARBA" id="ARBA00022840"/>
    </source>
</evidence>
<dbReference type="InterPro" id="IPR011009">
    <property type="entry name" value="Kinase-like_dom_sf"/>
</dbReference>
<dbReference type="PANTHER" id="PTHR11909">
    <property type="entry name" value="CASEIN KINASE-RELATED"/>
    <property type="match status" value="1"/>
</dbReference>
<dbReference type="STRING" id="765440.A0A0C3BDU1"/>
<evidence type="ECO:0000313" key="6">
    <source>
        <dbReference type="EMBL" id="KIM84488.1"/>
    </source>
</evidence>
<dbReference type="GO" id="GO:0004674">
    <property type="term" value="F:protein serine/threonine kinase activity"/>
    <property type="evidence" value="ECO:0007669"/>
    <property type="project" value="UniProtKB-EC"/>
</dbReference>
<proteinExistence type="predicted"/>
<dbReference type="GO" id="GO:0005524">
    <property type="term" value="F:ATP binding"/>
    <property type="evidence" value="ECO:0007669"/>
    <property type="project" value="UniProtKB-UniRule"/>
</dbReference>
<dbReference type="InterPro" id="IPR017441">
    <property type="entry name" value="Protein_kinase_ATP_BS"/>
</dbReference>
<evidence type="ECO:0000259" key="5">
    <source>
        <dbReference type="PROSITE" id="PS50011"/>
    </source>
</evidence>
<dbReference type="InterPro" id="IPR050235">
    <property type="entry name" value="CK1_Ser-Thr_kinase"/>
</dbReference>
<dbReference type="Pfam" id="PF00069">
    <property type="entry name" value="Pkinase"/>
    <property type="match status" value="1"/>
</dbReference>
<evidence type="ECO:0000256" key="1">
    <source>
        <dbReference type="ARBA" id="ARBA00012513"/>
    </source>
</evidence>
<dbReference type="InterPro" id="IPR000719">
    <property type="entry name" value="Prot_kinase_dom"/>
</dbReference>
<dbReference type="Proteomes" id="UP000054166">
    <property type="component" value="Unassembled WGS sequence"/>
</dbReference>
<dbReference type="OrthoDB" id="6511923at2759"/>
<dbReference type="EMBL" id="KN832987">
    <property type="protein sequence ID" value="KIM84488.1"/>
    <property type="molecule type" value="Genomic_DNA"/>
</dbReference>
<feature type="domain" description="Protein kinase" evidence="5">
    <location>
        <begin position="12"/>
        <end position="271"/>
    </location>
</feature>
<evidence type="ECO:0000256" key="4">
    <source>
        <dbReference type="PROSITE-ProRule" id="PRU10141"/>
    </source>
</evidence>
<dbReference type="InterPro" id="IPR008271">
    <property type="entry name" value="Ser/Thr_kinase_AS"/>
</dbReference>
<keyword evidence="2 4" id="KW-0547">Nucleotide-binding</keyword>